<reference evidence="1 4" key="3">
    <citation type="submission" date="2016-04" db="EMBL/GenBank/DDBJ databases">
        <title>Complete genome sequence of Thermococcus chitonophagus type strain GC74.</title>
        <authorList>
            <person name="Oger P.M."/>
        </authorList>
    </citation>
    <scope>NUCLEOTIDE SEQUENCE [LARGE SCALE GENOMIC DNA]</scope>
    <source>
        <strain evidence="1 4">GC74</strain>
    </source>
</reference>
<keyword evidence="1" id="KW-0808">Transferase</keyword>
<dbReference type="RefSeq" id="WP_068578384.1">
    <property type="nucleotide sequence ID" value="NZ_CP015193.1"/>
</dbReference>
<dbReference type="KEGG" id="tch:CHITON_1610"/>
<reference evidence="3" key="2">
    <citation type="submission" date="2016-01" db="EMBL/GenBank/DDBJ databases">
        <authorList>
            <person name="Vorgias C.E."/>
        </authorList>
    </citation>
    <scope>NUCLEOTIDE SEQUENCE [LARGE SCALE GENOMIC DNA]</scope>
</reference>
<reference evidence="2" key="1">
    <citation type="submission" date="2016-01" db="EMBL/GenBank/DDBJ databases">
        <authorList>
            <person name="Oliw E.H."/>
        </authorList>
    </citation>
    <scope>NUCLEOTIDE SEQUENCE</scope>
    <source>
        <strain evidence="2">1</strain>
    </source>
</reference>
<keyword evidence="4" id="KW-1185">Reference proteome</keyword>
<dbReference type="Proteomes" id="UP000093069">
    <property type="component" value="Chromosome I"/>
</dbReference>
<gene>
    <name evidence="1" type="ORF">A3L04_07405</name>
    <name evidence="2" type="ORF">CHITON_1610</name>
</gene>
<dbReference type="AlphaFoldDB" id="A0A160VU92"/>
<evidence type="ECO:0000313" key="3">
    <source>
        <dbReference type="Proteomes" id="UP000093069"/>
    </source>
</evidence>
<evidence type="ECO:0000313" key="1">
    <source>
        <dbReference type="EMBL" id="ASJ16909.1"/>
    </source>
</evidence>
<dbReference type="InterPro" id="IPR011009">
    <property type="entry name" value="Kinase-like_dom_sf"/>
</dbReference>
<dbReference type="GeneID" id="33322393"/>
<dbReference type="EMBL" id="LN999010">
    <property type="protein sequence ID" value="CUX78389.1"/>
    <property type="molecule type" value="Genomic_DNA"/>
</dbReference>
<dbReference type="SUPFAM" id="SSF56112">
    <property type="entry name" value="Protein kinase-like (PK-like)"/>
    <property type="match status" value="1"/>
</dbReference>
<dbReference type="GO" id="GO:0004674">
    <property type="term" value="F:protein serine/threonine kinase activity"/>
    <property type="evidence" value="ECO:0007669"/>
    <property type="project" value="UniProtKB-KW"/>
</dbReference>
<evidence type="ECO:0000313" key="4">
    <source>
        <dbReference type="Proteomes" id="UP000250189"/>
    </source>
</evidence>
<protein>
    <submittedName>
        <fullName evidence="1">Serine/threonine protein kinase</fullName>
    </submittedName>
</protein>
<accession>A0A160VU92</accession>
<dbReference type="STRING" id="54262.CHITON_1610"/>
<proteinExistence type="predicted"/>
<name>A0A160VU92_9EURY</name>
<dbReference type="Proteomes" id="UP000250189">
    <property type="component" value="Chromosome"/>
</dbReference>
<dbReference type="OrthoDB" id="86092at2157"/>
<keyword evidence="1" id="KW-0418">Kinase</keyword>
<evidence type="ECO:0000313" key="2">
    <source>
        <dbReference type="EMBL" id="CUX78389.1"/>
    </source>
</evidence>
<organism evidence="2 3">
    <name type="scientific">Thermococcus chitonophagus</name>
    <dbReference type="NCBI Taxonomy" id="54262"/>
    <lineage>
        <taxon>Archaea</taxon>
        <taxon>Methanobacteriati</taxon>
        <taxon>Methanobacteriota</taxon>
        <taxon>Thermococci</taxon>
        <taxon>Thermococcales</taxon>
        <taxon>Thermococcaceae</taxon>
        <taxon>Thermococcus</taxon>
    </lineage>
</organism>
<dbReference type="EMBL" id="CP015193">
    <property type="protein sequence ID" value="ASJ16909.1"/>
    <property type="molecule type" value="Genomic_DNA"/>
</dbReference>
<keyword evidence="1" id="KW-0723">Serine/threonine-protein kinase</keyword>
<dbReference type="Gene3D" id="3.30.200.20">
    <property type="entry name" value="Phosphorylase Kinase, domain 1"/>
    <property type="match status" value="1"/>
</dbReference>
<sequence>MLQEIIEDEIRKLKPILSDYGVELERFLAKGTTSYVFLGTLGGKKVVVKYQRPDSPRKTLGREAKILEILQGKDITGDLVLYTKIERREVLVREYVEGELLINLTPRKEDILRIAEKAYALDTLGIDHGQIQGGKHIIIGKDVWIIDFEKASTQRRPKNLTSAMAMLFLSDNVISRRISKEYGITDEFRESLRLALREYKTSRNLKRVVEVLSTL</sequence>